<dbReference type="PANTHER" id="PTHR46547">
    <property type="entry name" value="ZINC FINGER PROTEIN GIS"/>
    <property type="match status" value="1"/>
</dbReference>
<feature type="compositionally biased region" description="Gly residues" evidence="2">
    <location>
        <begin position="38"/>
        <end position="47"/>
    </location>
</feature>
<feature type="region of interest" description="Disordered" evidence="2">
    <location>
        <begin position="33"/>
        <end position="63"/>
    </location>
</feature>
<accession>A0ABR2G1P5</accession>
<dbReference type="InterPro" id="IPR036236">
    <property type="entry name" value="Znf_C2H2_sf"/>
</dbReference>
<feature type="domain" description="C2H2-type" evidence="3">
    <location>
        <begin position="68"/>
        <end position="95"/>
    </location>
</feature>
<keyword evidence="1" id="KW-0862">Zinc</keyword>
<keyword evidence="5" id="KW-1185">Reference proteome</keyword>
<dbReference type="SUPFAM" id="SSF57667">
    <property type="entry name" value="beta-beta-alpha zinc fingers"/>
    <property type="match status" value="1"/>
</dbReference>
<protein>
    <recommendedName>
        <fullName evidence="3">C2H2-type domain-containing protein</fullName>
    </recommendedName>
</protein>
<feature type="compositionally biased region" description="Basic and acidic residues" evidence="2">
    <location>
        <begin position="206"/>
        <end position="225"/>
    </location>
</feature>
<organism evidence="4 5">
    <name type="scientific">Hibiscus sabdariffa</name>
    <name type="common">roselle</name>
    <dbReference type="NCBI Taxonomy" id="183260"/>
    <lineage>
        <taxon>Eukaryota</taxon>
        <taxon>Viridiplantae</taxon>
        <taxon>Streptophyta</taxon>
        <taxon>Embryophyta</taxon>
        <taxon>Tracheophyta</taxon>
        <taxon>Spermatophyta</taxon>
        <taxon>Magnoliopsida</taxon>
        <taxon>eudicotyledons</taxon>
        <taxon>Gunneridae</taxon>
        <taxon>Pentapetalae</taxon>
        <taxon>rosids</taxon>
        <taxon>malvids</taxon>
        <taxon>Malvales</taxon>
        <taxon>Malvaceae</taxon>
        <taxon>Malvoideae</taxon>
        <taxon>Hibiscus</taxon>
    </lineage>
</organism>
<evidence type="ECO:0000259" key="3">
    <source>
        <dbReference type="PROSITE" id="PS50157"/>
    </source>
</evidence>
<reference evidence="4 5" key="1">
    <citation type="journal article" date="2024" name="G3 (Bethesda)">
        <title>Genome assembly of Hibiscus sabdariffa L. provides insights into metabolisms of medicinal natural products.</title>
        <authorList>
            <person name="Kim T."/>
        </authorList>
    </citation>
    <scope>NUCLEOTIDE SEQUENCE [LARGE SCALE GENOMIC DNA]</scope>
    <source>
        <strain evidence="4">TK-2024</strain>
        <tissue evidence="4">Old leaves</tissue>
    </source>
</reference>
<dbReference type="InterPro" id="IPR013087">
    <property type="entry name" value="Znf_C2H2_type"/>
</dbReference>
<dbReference type="PANTHER" id="PTHR46547:SF7">
    <property type="entry name" value="ZINC FINGER PROTEIN GIS"/>
    <property type="match status" value="1"/>
</dbReference>
<dbReference type="PROSITE" id="PS50157">
    <property type="entry name" value="ZINC_FINGER_C2H2_2"/>
    <property type="match status" value="1"/>
</dbReference>
<evidence type="ECO:0000313" key="4">
    <source>
        <dbReference type="EMBL" id="KAK8590277.1"/>
    </source>
</evidence>
<dbReference type="EMBL" id="JBBPBM010000004">
    <property type="protein sequence ID" value="KAK8590277.1"/>
    <property type="molecule type" value="Genomic_DNA"/>
</dbReference>
<evidence type="ECO:0000256" key="2">
    <source>
        <dbReference type="SAM" id="MobiDB-lite"/>
    </source>
</evidence>
<evidence type="ECO:0000313" key="5">
    <source>
        <dbReference type="Proteomes" id="UP001472677"/>
    </source>
</evidence>
<feature type="compositionally biased region" description="Basic and acidic residues" evidence="2">
    <location>
        <begin position="53"/>
        <end position="63"/>
    </location>
</feature>
<comment type="caution">
    <text evidence="4">The sequence shown here is derived from an EMBL/GenBank/DDBJ whole genome shotgun (WGS) entry which is preliminary data.</text>
</comment>
<gene>
    <name evidence="4" type="ORF">V6N12_024653</name>
</gene>
<feature type="region of interest" description="Disordered" evidence="2">
    <location>
        <begin position="187"/>
        <end position="225"/>
    </location>
</feature>
<keyword evidence="1" id="KW-0479">Metal-binding</keyword>
<dbReference type="PROSITE" id="PS00028">
    <property type="entry name" value="ZINC_FINGER_C2H2_1"/>
    <property type="match status" value="1"/>
</dbReference>
<proteinExistence type="predicted"/>
<sequence length="225" mass="24954">MENERETHDFMNVESFSQLPFIRPSPIKDRGIRLFGKEFGGGGGGGDSDSAEDTTKEKENNGENSRRFECHYCCRNFPTSQALGGHQNAHKRERQHAKRVHLHSLSDAHLYGLVNYRPALSYPSSPWNTSFSTSSTTRFYGNPTINGSPLGLGPWRIPSTLQNNSSNFDLHRSSTSHPLPLFSADALKPPSQVMAGGAGGSTPQDRYVHEPKPRVQDHVSLDLHL</sequence>
<dbReference type="InterPro" id="IPR044291">
    <property type="entry name" value="GIS/GIS2/ZFP8"/>
</dbReference>
<evidence type="ECO:0000256" key="1">
    <source>
        <dbReference type="PROSITE-ProRule" id="PRU00042"/>
    </source>
</evidence>
<dbReference type="Proteomes" id="UP001472677">
    <property type="component" value="Unassembled WGS sequence"/>
</dbReference>
<name>A0ABR2G1P5_9ROSI</name>
<keyword evidence="1" id="KW-0863">Zinc-finger</keyword>